<proteinExistence type="predicted"/>
<name>X1ME06_9ZZZZ</name>
<protein>
    <submittedName>
        <fullName evidence="1">Uncharacterized protein</fullName>
    </submittedName>
</protein>
<dbReference type="AlphaFoldDB" id="X1ME06"/>
<reference evidence="1" key="1">
    <citation type="journal article" date="2014" name="Front. Microbiol.">
        <title>High frequency of phylogenetically diverse reductive dehalogenase-homologous genes in deep subseafloor sedimentary metagenomes.</title>
        <authorList>
            <person name="Kawai M."/>
            <person name="Futagami T."/>
            <person name="Toyoda A."/>
            <person name="Takaki Y."/>
            <person name="Nishi S."/>
            <person name="Hori S."/>
            <person name="Arai W."/>
            <person name="Tsubouchi T."/>
            <person name="Morono Y."/>
            <person name="Uchiyama I."/>
            <person name="Ito T."/>
            <person name="Fujiyama A."/>
            <person name="Inagaki F."/>
            <person name="Takami H."/>
        </authorList>
    </citation>
    <scope>NUCLEOTIDE SEQUENCE</scope>
    <source>
        <strain evidence="1">Expedition CK06-06</strain>
    </source>
</reference>
<evidence type="ECO:0000313" key="1">
    <source>
        <dbReference type="EMBL" id="GAI16331.1"/>
    </source>
</evidence>
<feature type="non-terminal residue" evidence="1">
    <location>
        <position position="184"/>
    </location>
</feature>
<organism evidence="1">
    <name type="scientific">marine sediment metagenome</name>
    <dbReference type="NCBI Taxonomy" id="412755"/>
    <lineage>
        <taxon>unclassified sequences</taxon>
        <taxon>metagenomes</taxon>
        <taxon>ecological metagenomes</taxon>
    </lineage>
</organism>
<comment type="caution">
    <text evidence="1">The sequence shown here is derived from an EMBL/GenBank/DDBJ whole genome shotgun (WGS) entry which is preliminary data.</text>
</comment>
<accession>X1ME06</accession>
<dbReference type="EMBL" id="BARV01008095">
    <property type="protein sequence ID" value="GAI16331.1"/>
    <property type="molecule type" value="Genomic_DNA"/>
</dbReference>
<gene>
    <name evidence="1" type="ORF">S06H3_16369</name>
</gene>
<sequence>MKVRDVCLDYQHSFANNALTWTFPINIVDPITEIKLHFRAKNDVKGTAATTPTWLWPHPLPYCVKEVAVIDGSEVIFALDGAEMVAMSCFDLGYAPFHRHNENPLATHHWCLPIHFGRHLFDPEWIFDPKKFRNPQLRITWDLAVIQPVGPGSFIDTETTAVEWSIWAKIMEEGARPRGYLMTK</sequence>